<organism evidence="1 2">
    <name type="scientific">Seminavis robusta</name>
    <dbReference type="NCBI Taxonomy" id="568900"/>
    <lineage>
        <taxon>Eukaryota</taxon>
        <taxon>Sar</taxon>
        <taxon>Stramenopiles</taxon>
        <taxon>Ochrophyta</taxon>
        <taxon>Bacillariophyta</taxon>
        <taxon>Bacillariophyceae</taxon>
        <taxon>Bacillariophycidae</taxon>
        <taxon>Naviculales</taxon>
        <taxon>Naviculaceae</taxon>
        <taxon>Seminavis</taxon>
    </lineage>
</organism>
<accession>A0A9N8DRH5</accession>
<reference evidence="1" key="1">
    <citation type="submission" date="2020-06" db="EMBL/GenBank/DDBJ databases">
        <authorList>
            <consortium name="Plant Systems Biology data submission"/>
        </authorList>
    </citation>
    <scope>NUCLEOTIDE SEQUENCE</scope>
    <source>
        <strain evidence="1">D6</strain>
    </source>
</reference>
<evidence type="ECO:0000313" key="1">
    <source>
        <dbReference type="EMBL" id="CAB9505370.1"/>
    </source>
</evidence>
<protein>
    <submittedName>
        <fullName evidence="1">Uncharacterized protein</fullName>
    </submittedName>
</protein>
<name>A0A9N8DRH5_9STRA</name>
<dbReference type="EMBL" id="CAICTM010000228">
    <property type="protein sequence ID" value="CAB9505370.1"/>
    <property type="molecule type" value="Genomic_DNA"/>
</dbReference>
<comment type="caution">
    <text evidence="1">The sequence shown here is derived from an EMBL/GenBank/DDBJ whole genome shotgun (WGS) entry which is preliminary data.</text>
</comment>
<dbReference type="OrthoDB" id="56518at2759"/>
<evidence type="ECO:0000313" key="2">
    <source>
        <dbReference type="Proteomes" id="UP001153069"/>
    </source>
</evidence>
<gene>
    <name evidence="1" type="ORF">SEMRO_229_G092860.1</name>
</gene>
<dbReference type="Proteomes" id="UP001153069">
    <property type="component" value="Unassembled WGS sequence"/>
</dbReference>
<proteinExistence type="predicted"/>
<sequence>MPAATGKGQWRSSKAKAMLREQILLDVLNADTDLDAHHKTDPEFIKWPISQFKRNTQNLIQSMKNKKQVVQWRGSPGRAMLKDEIIAGTVHEMSDPEEIHQRRDEYRIFPLSNFKTNMENLLNQVITQFERLQVDAEAYGHDIAIIQEMRTNNPPLIRPWHRTRCPELLAKDIEDGKHLAIDPSTGKKITPMRLQMKQKKRMEKKKTRVRLADRVQVAENHRHCLDRVEAD</sequence>
<keyword evidence="2" id="KW-1185">Reference proteome</keyword>
<dbReference type="AlphaFoldDB" id="A0A9N8DRH5"/>